<comment type="caution">
    <text evidence="2">The sequence shown here is derived from an EMBL/GenBank/DDBJ whole genome shotgun (WGS) entry which is preliminary data.</text>
</comment>
<protein>
    <submittedName>
        <fullName evidence="2">Uncharacterized protein</fullName>
    </submittedName>
</protein>
<accession>A0ABQ4WRW1</accession>
<evidence type="ECO:0000256" key="1">
    <source>
        <dbReference type="SAM" id="MobiDB-lite"/>
    </source>
</evidence>
<proteinExistence type="predicted"/>
<dbReference type="Proteomes" id="UP001151760">
    <property type="component" value="Unassembled WGS sequence"/>
</dbReference>
<organism evidence="2 3">
    <name type="scientific">Tanacetum coccineum</name>
    <dbReference type="NCBI Taxonomy" id="301880"/>
    <lineage>
        <taxon>Eukaryota</taxon>
        <taxon>Viridiplantae</taxon>
        <taxon>Streptophyta</taxon>
        <taxon>Embryophyta</taxon>
        <taxon>Tracheophyta</taxon>
        <taxon>Spermatophyta</taxon>
        <taxon>Magnoliopsida</taxon>
        <taxon>eudicotyledons</taxon>
        <taxon>Gunneridae</taxon>
        <taxon>Pentapetalae</taxon>
        <taxon>asterids</taxon>
        <taxon>campanulids</taxon>
        <taxon>Asterales</taxon>
        <taxon>Asteraceae</taxon>
        <taxon>Asteroideae</taxon>
        <taxon>Anthemideae</taxon>
        <taxon>Anthemidinae</taxon>
        <taxon>Tanacetum</taxon>
    </lineage>
</organism>
<evidence type="ECO:0000313" key="3">
    <source>
        <dbReference type="Proteomes" id="UP001151760"/>
    </source>
</evidence>
<gene>
    <name evidence="2" type="ORF">Tco_0628895</name>
</gene>
<evidence type="ECO:0000313" key="2">
    <source>
        <dbReference type="EMBL" id="GJS55533.1"/>
    </source>
</evidence>
<sequence>MPIFKRTFSQDFDLLEQHLTKDILSRTDCTMTLNNLRTKFENAFNSEFEERMQKYTRYNAQSFNDAMIFIKQNSCSKKEDINSETASSKSAKECSLNSETQDVHAIKYKMSKAKERCMAYFQSLHSRLQVLSKGDLKGTRIEHGFKRAFMSLFGQDADTFTSTMLLNVDQLQKQLDKDEFQEDGSMAAFWVTSTLLNTLELRFNTSEIHYSNTWVMLRSLLLKEHVIKDNMKEGTDSTVQDDNSRSRNDTDVDDADIRPIYDEDPMAEVQLTAECDIFAIGQQHTEQPEIINEGRVD</sequence>
<reference evidence="2" key="1">
    <citation type="journal article" date="2022" name="Int. J. Mol. Sci.">
        <title>Draft Genome of Tanacetum Coccineum: Genomic Comparison of Closely Related Tanacetum-Family Plants.</title>
        <authorList>
            <person name="Yamashiro T."/>
            <person name="Shiraishi A."/>
            <person name="Nakayama K."/>
            <person name="Satake H."/>
        </authorList>
    </citation>
    <scope>NUCLEOTIDE SEQUENCE</scope>
</reference>
<reference evidence="2" key="2">
    <citation type="submission" date="2022-01" db="EMBL/GenBank/DDBJ databases">
        <authorList>
            <person name="Yamashiro T."/>
            <person name="Shiraishi A."/>
            <person name="Satake H."/>
            <person name="Nakayama K."/>
        </authorList>
    </citation>
    <scope>NUCLEOTIDE SEQUENCE</scope>
</reference>
<name>A0ABQ4WRW1_9ASTR</name>
<feature type="region of interest" description="Disordered" evidence="1">
    <location>
        <begin position="233"/>
        <end position="261"/>
    </location>
</feature>
<keyword evidence="3" id="KW-1185">Reference proteome</keyword>
<dbReference type="EMBL" id="BQNB010008875">
    <property type="protein sequence ID" value="GJS55533.1"/>
    <property type="molecule type" value="Genomic_DNA"/>
</dbReference>
<feature type="compositionally biased region" description="Basic and acidic residues" evidence="1">
    <location>
        <begin position="242"/>
        <end position="261"/>
    </location>
</feature>